<accession>A0A857JHM7</accession>
<dbReference type="EMBL" id="CP047656">
    <property type="protein sequence ID" value="QHJ10461.1"/>
    <property type="molecule type" value="Genomic_DNA"/>
</dbReference>
<keyword evidence="3" id="KW-1185">Reference proteome</keyword>
<dbReference type="KEGG" id="pmes:FX988_00675"/>
<proteinExistence type="predicted"/>
<evidence type="ECO:0000256" key="1">
    <source>
        <dbReference type="PROSITE-ProRule" id="PRU00339"/>
    </source>
</evidence>
<dbReference type="PANTHER" id="PTHR45588">
    <property type="entry name" value="TPR DOMAIN-CONTAINING PROTEIN"/>
    <property type="match status" value="1"/>
</dbReference>
<protein>
    <recommendedName>
        <fullName evidence="4">Tetratricopeptide repeat protein</fullName>
    </recommendedName>
</protein>
<name>A0A857JHM7_9ALTE</name>
<dbReference type="Gene3D" id="1.25.40.10">
    <property type="entry name" value="Tetratricopeptide repeat domain"/>
    <property type="match status" value="2"/>
</dbReference>
<organism evidence="2 3">
    <name type="scientific">Paraglaciecola mesophila</name>
    <dbReference type="NCBI Taxonomy" id="197222"/>
    <lineage>
        <taxon>Bacteria</taxon>
        <taxon>Pseudomonadati</taxon>
        <taxon>Pseudomonadota</taxon>
        <taxon>Gammaproteobacteria</taxon>
        <taxon>Alteromonadales</taxon>
        <taxon>Alteromonadaceae</taxon>
        <taxon>Paraglaciecola</taxon>
    </lineage>
</organism>
<dbReference type="SUPFAM" id="SSF48452">
    <property type="entry name" value="TPR-like"/>
    <property type="match status" value="1"/>
</dbReference>
<evidence type="ECO:0000313" key="2">
    <source>
        <dbReference type="EMBL" id="QHJ10461.1"/>
    </source>
</evidence>
<dbReference type="PROSITE" id="PS50005">
    <property type="entry name" value="TPR"/>
    <property type="match status" value="1"/>
</dbReference>
<dbReference type="InterPro" id="IPR011990">
    <property type="entry name" value="TPR-like_helical_dom_sf"/>
</dbReference>
<reference evidence="2 3" key="1">
    <citation type="submission" date="2019-12" db="EMBL/GenBank/DDBJ databases">
        <title>Genome sequencing and assembly of endphytes of Porphyra tenera.</title>
        <authorList>
            <person name="Park J.M."/>
            <person name="Shin R."/>
            <person name="Jo S.H."/>
        </authorList>
    </citation>
    <scope>NUCLEOTIDE SEQUENCE [LARGE SCALE GENOMIC DNA]</scope>
    <source>
        <strain evidence="2 3">GPM4</strain>
    </source>
</reference>
<dbReference type="Proteomes" id="UP000464524">
    <property type="component" value="Chromosome"/>
</dbReference>
<dbReference type="SMART" id="SM00028">
    <property type="entry name" value="TPR"/>
    <property type="match status" value="4"/>
</dbReference>
<dbReference type="PANTHER" id="PTHR45588:SF1">
    <property type="entry name" value="WW DOMAIN-CONTAINING PROTEIN"/>
    <property type="match status" value="1"/>
</dbReference>
<dbReference type="RefSeq" id="WP_254700710.1">
    <property type="nucleotide sequence ID" value="NZ_CP047656.1"/>
</dbReference>
<evidence type="ECO:0000313" key="3">
    <source>
        <dbReference type="Proteomes" id="UP000464524"/>
    </source>
</evidence>
<gene>
    <name evidence="2" type="ORF">FX988_00675</name>
</gene>
<evidence type="ECO:0008006" key="4">
    <source>
        <dbReference type="Google" id="ProtNLM"/>
    </source>
</evidence>
<keyword evidence="1" id="KW-0802">TPR repeat</keyword>
<sequence>MKRFNRLSTLWATITSHTTPHSFNKVESIAIPLAAPRPLPATISGIKTALLASMFCLLSCSSNSTGSGALADDPLTREQDNIEASTTNNVTEASLPTPEKNLFNGQIAPLLTGMGEHGFYLSRGNQQAQKFFNQAMALTYGFNHLEARRSFKQVAILAPQSALAYWGQALVLGPNINGPMKSNAVRPAFNAISKAQALSQYASPKEVALIQALKMRYSQDETLSDRANLDVKYANAMRALVLQYPDDPNLRTLLAESLMVIHAWDYWHSDGRPKEWTPEILTVLEKGLKIAPLHAGLNHYYIHAVEASKQPERGLASAKVLEEAVPGAGHLVHMPSHIYIRTGHYQQGVVSNEKAILVDNNYIAQCNQQGVYPLAYVPHNRHFLWAMASMQGSSHKAIKAAEHMAKHIDTNLMTEEGLGTLQHYWVTPWYAYVRFGKWEKIMSIPRPEARLLYPLAVWHYAMGSAFTANGRLAQANIHLQQLQQLATNQKLADITVWQINDAYSVINIAALVLEGELAAKSQNNSDAIRALKKAVALEDELNYNEPSDWHAPVRQSLGAVLLASGDFARAQQVYLQDLQIFPENGWSLYGLYKTHLARGNTTQAAKVKERFLNAWQYADIELDSSVVH</sequence>
<dbReference type="InterPro" id="IPR019734">
    <property type="entry name" value="TPR_rpt"/>
</dbReference>
<feature type="repeat" description="TPR" evidence="1">
    <location>
        <begin position="551"/>
        <end position="584"/>
    </location>
</feature>
<dbReference type="AlphaFoldDB" id="A0A857JHM7"/>